<evidence type="ECO:0000256" key="3">
    <source>
        <dbReference type="ARBA" id="ARBA00023170"/>
    </source>
</evidence>
<dbReference type="InterPro" id="IPR000536">
    <property type="entry name" value="Nucl_hrmn_rcpt_lig-bd"/>
</dbReference>
<keyword evidence="2" id="KW-0804">Transcription</keyword>
<evidence type="ECO:0000256" key="2">
    <source>
        <dbReference type="ARBA" id="ARBA00023163"/>
    </source>
</evidence>
<dbReference type="Pfam" id="PF00104">
    <property type="entry name" value="Hormone_recep"/>
    <property type="match status" value="1"/>
</dbReference>
<dbReference type="AlphaFoldDB" id="A0AAD4NBT1"/>
<feature type="domain" description="NR LBD" evidence="4">
    <location>
        <begin position="3"/>
        <end position="94"/>
    </location>
</feature>
<keyword evidence="3 5" id="KW-0675">Receptor</keyword>
<dbReference type="InterPro" id="IPR035500">
    <property type="entry name" value="NHR-like_dom_sf"/>
</dbReference>
<sequence>MYGDYSLKILDDIIRPLVAMNITFGEILALRLIIFWNPGSIGLCQETCNIIQKASERTIQELHIYFDENKMPELKTRLASVLVLLSPLAKHTQHLIDITSQIPNFGVLPEWDSFMNDLLR</sequence>
<accession>A0AAD4NBT1</accession>
<dbReference type="EMBL" id="JAKKPZ010000007">
    <property type="protein sequence ID" value="KAI1718786.1"/>
    <property type="molecule type" value="Genomic_DNA"/>
</dbReference>
<dbReference type="SUPFAM" id="SSF48508">
    <property type="entry name" value="Nuclear receptor ligand-binding domain"/>
    <property type="match status" value="1"/>
</dbReference>
<organism evidence="5 6">
    <name type="scientific">Ditylenchus destructor</name>
    <dbReference type="NCBI Taxonomy" id="166010"/>
    <lineage>
        <taxon>Eukaryota</taxon>
        <taxon>Metazoa</taxon>
        <taxon>Ecdysozoa</taxon>
        <taxon>Nematoda</taxon>
        <taxon>Chromadorea</taxon>
        <taxon>Rhabditida</taxon>
        <taxon>Tylenchina</taxon>
        <taxon>Tylenchomorpha</taxon>
        <taxon>Sphaerularioidea</taxon>
        <taxon>Anguinidae</taxon>
        <taxon>Anguininae</taxon>
        <taxon>Ditylenchus</taxon>
    </lineage>
</organism>
<dbReference type="Proteomes" id="UP001201812">
    <property type="component" value="Unassembled WGS sequence"/>
</dbReference>
<keyword evidence="1" id="KW-0805">Transcription regulation</keyword>
<dbReference type="Gene3D" id="1.10.565.10">
    <property type="entry name" value="Retinoid X Receptor"/>
    <property type="match status" value="1"/>
</dbReference>
<reference evidence="5" key="1">
    <citation type="submission" date="2022-01" db="EMBL/GenBank/DDBJ databases">
        <title>Genome Sequence Resource for Two Populations of Ditylenchus destructor, the Migratory Endoparasitic Phytonematode.</title>
        <authorList>
            <person name="Zhang H."/>
            <person name="Lin R."/>
            <person name="Xie B."/>
        </authorList>
    </citation>
    <scope>NUCLEOTIDE SEQUENCE</scope>
    <source>
        <strain evidence="5">BazhouSP</strain>
    </source>
</reference>
<keyword evidence="6" id="KW-1185">Reference proteome</keyword>
<evidence type="ECO:0000313" key="5">
    <source>
        <dbReference type="EMBL" id="KAI1718786.1"/>
    </source>
</evidence>
<gene>
    <name evidence="5" type="ORF">DdX_05894</name>
</gene>
<protein>
    <submittedName>
        <fullName evidence="5">Ligand-binding domain of nuclear hormone receptor domain-containing protein</fullName>
    </submittedName>
</protein>
<proteinExistence type="predicted"/>
<evidence type="ECO:0000259" key="4">
    <source>
        <dbReference type="Pfam" id="PF00104"/>
    </source>
</evidence>
<evidence type="ECO:0000313" key="6">
    <source>
        <dbReference type="Proteomes" id="UP001201812"/>
    </source>
</evidence>
<comment type="caution">
    <text evidence="5">The sequence shown here is derived from an EMBL/GenBank/DDBJ whole genome shotgun (WGS) entry which is preliminary data.</text>
</comment>
<evidence type="ECO:0000256" key="1">
    <source>
        <dbReference type="ARBA" id="ARBA00023015"/>
    </source>
</evidence>
<name>A0AAD4NBT1_9BILA</name>